<dbReference type="STRING" id="237018.SAMN04489723_11729"/>
<sequence>MGSFCLNKVGGILIVLTLCAIVYCSSALGSSIYANSANAIIGNRVSPCGGFLQPSCQPTIFNLSNAESNNGSHARLVASPGIAIGIGAYKSKIELRFDGEVPANTTTYIKIDGDESLLQSLLGGSLGDVLSGVLGSVLLGRQDIIVEARTSSSSVLMRSSITGFDTDRVRLVSDASGDFYIAIKPSSAYDRIRITNQSNSVAGLGSEYELDVHHAFYFEPDPCGGEPVFTSFDGSGLTLDVASLNAQISSLNLAIDDDLDSTFSEISLGVVGVAGTVEQMIYFNSPVQPGNEILISMATGESLLDLGLLNYVELIAYSNGAVVSSTSAASLLDLDVLGLLASDEFFKFPISDAASTIDRIGIRVSSLVGVGLLEGSLQISGVTVAPIRPEIDTIPEEGQFIICEGETVTVTPNNVSGGDLSWYRLESSTEISMGTADAYTTPDDLIPGDYEFLVKSQGASCAGESEPARFKVKVKPIPSAANYNIQPSGEIGIDEEGKYTYYEGVNPVTLNPTLLGWTGEGEFEWYLDETMVIELQDGDLIGEVLYQVDSGKLTMTGLKFRDELDPYKFYLNWVPIEGCGPSEPKEIDLSSIARILNVSLQSFDAHFAGRNEVAVKWDFAIDRLDQRLVVQRAGSDLVFEDIWEGELAKNTENSFFDTNPLFGDSYYRLVVRSLGGELEFVSNLRRVFNSQPIDKSFLVFPNEFEDSFTIGAQFDQAKEISYSLYSGKGSLLKEGSTQIAGQNPFRIAGLESHASGQYFLIIRENDQVHTHHLIKK</sequence>
<evidence type="ECO:0000313" key="1">
    <source>
        <dbReference type="EMBL" id="SFB53307.1"/>
    </source>
</evidence>
<gene>
    <name evidence="1" type="ORF">SAMN04489723_11729</name>
</gene>
<dbReference type="EMBL" id="FOKK01000017">
    <property type="protein sequence ID" value="SFB53307.1"/>
    <property type="molecule type" value="Genomic_DNA"/>
</dbReference>
<evidence type="ECO:0000313" key="2">
    <source>
        <dbReference type="Proteomes" id="UP000198790"/>
    </source>
</evidence>
<dbReference type="AlphaFoldDB" id="A0A1I1BT32"/>
<dbReference type="Proteomes" id="UP000198790">
    <property type="component" value="Unassembled WGS sequence"/>
</dbReference>
<name>A0A1I1BT32_9BACT</name>
<organism evidence="1 2">
    <name type="scientific">Algoriphagus aquimarinus</name>
    <dbReference type="NCBI Taxonomy" id="237018"/>
    <lineage>
        <taxon>Bacteria</taxon>
        <taxon>Pseudomonadati</taxon>
        <taxon>Bacteroidota</taxon>
        <taxon>Cytophagia</taxon>
        <taxon>Cytophagales</taxon>
        <taxon>Cyclobacteriaceae</taxon>
        <taxon>Algoriphagus</taxon>
    </lineage>
</organism>
<proteinExistence type="predicted"/>
<accession>A0A1I1BT32</accession>
<reference evidence="1 2" key="1">
    <citation type="submission" date="2016-10" db="EMBL/GenBank/DDBJ databases">
        <authorList>
            <person name="de Groot N.N."/>
        </authorList>
    </citation>
    <scope>NUCLEOTIDE SEQUENCE [LARGE SCALE GENOMIC DNA]</scope>
    <source>
        <strain evidence="1 2">DSM 23399</strain>
    </source>
</reference>
<keyword evidence="2" id="KW-1185">Reference proteome</keyword>
<protein>
    <submittedName>
        <fullName evidence="1">Por secretion system C-terminal sorting domain-containing protein</fullName>
    </submittedName>
</protein>